<protein>
    <submittedName>
        <fullName evidence="1">Uncharacterized protein</fullName>
    </submittedName>
</protein>
<keyword evidence="2" id="KW-1185">Reference proteome</keyword>
<dbReference type="KEGG" id="mej:Q7A_939"/>
<dbReference type="Proteomes" id="UP000009144">
    <property type="component" value="Chromosome"/>
</dbReference>
<reference evidence="1 2" key="1">
    <citation type="journal article" date="2012" name="J. Bacteriol.">
        <title>Complete genome sequences of Methylophaga sp. strain JAM1 and Methylophaga sp. strain JAM7.</title>
        <authorList>
            <person name="Villeneuve C."/>
            <person name="Martineau C."/>
            <person name="Mauffrey F."/>
            <person name="Villemur R."/>
        </authorList>
    </citation>
    <scope>NUCLEOTIDE SEQUENCE [LARGE SCALE GENOMIC DNA]</scope>
    <source>
        <strain evidence="1 2">JAM1</strain>
    </source>
</reference>
<dbReference type="HOGENOM" id="CLU_150651_1_0_6"/>
<sequence length="113" mass="13273">MRKTDKKIDNELRLKLTYVCEQALKDIAGFQWLTHLVNYDDYPNSLMVVCVFDTNENLNNYLQSDDSQTLISLIQSEFKTMDIKLKRIVDHVSYDTEENCLQQHNGNWALRLG</sequence>
<reference evidence="1 2" key="2">
    <citation type="journal article" date="2013" name="Int. J. Syst. Evol. Microbiol.">
        <title>Methylophaga nitratireducenticrescens sp. nov. and Methylophaga frappieri sp. nov., isolated from the biofilm of the methanol-fed denitrification system treating the seawater at the Montreal Biodome.</title>
        <authorList>
            <person name="Villeneuve C."/>
            <person name="Martineau C."/>
            <person name="Mauffrey F."/>
            <person name="Villemur R."/>
        </authorList>
    </citation>
    <scope>NUCLEOTIDE SEQUENCE [LARGE SCALE GENOMIC DNA]</scope>
    <source>
        <strain evidence="1 2">JAM1</strain>
    </source>
</reference>
<name>I1XHB2_METNJ</name>
<evidence type="ECO:0000313" key="2">
    <source>
        <dbReference type="Proteomes" id="UP000009144"/>
    </source>
</evidence>
<dbReference type="RefSeq" id="WP_014706156.1">
    <property type="nucleotide sequence ID" value="NC_017857.3"/>
</dbReference>
<accession>I1XHB2</accession>
<dbReference type="EMBL" id="CP003390">
    <property type="protein sequence ID" value="AFI83781.1"/>
    <property type="molecule type" value="Genomic_DNA"/>
</dbReference>
<dbReference type="AlphaFoldDB" id="I1XHB2"/>
<proteinExistence type="predicted"/>
<dbReference type="PATRIC" id="fig|754476.3.peg.926"/>
<dbReference type="OrthoDB" id="6996126at2"/>
<organism evidence="1 2">
    <name type="scientific">Methylophaga nitratireducenticrescens</name>
    <dbReference type="NCBI Taxonomy" id="754476"/>
    <lineage>
        <taxon>Bacteria</taxon>
        <taxon>Pseudomonadati</taxon>
        <taxon>Pseudomonadota</taxon>
        <taxon>Gammaproteobacteria</taxon>
        <taxon>Thiotrichales</taxon>
        <taxon>Piscirickettsiaceae</taxon>
        <taxon>Methylophaga</taxon>
    </lineage>
</organism>
<evidence type="ECO:0000313" key="1">
    <source>
        <dbReference type="EMBL" id="AFI83781.1"/>
    </source>
</evidence>
<dbReference type="eggNOG" id="ENOG50330NG">
    <property type="taxonomic scope" value="Bacteria"/>
</dbReference>
<gene>
    <name evidence="1" type="ordered locus">Q7A_939</name>
</gene>